<dbReference type="InterPro" id="IPR023346">
    <property type="entry name" value="Lysozyme-like_dom_sf"/>
</dbReference>
<keyword evidence="4" id="KW-0788">Thiol protease</keyword>
<dbReference type="InterPro" id="IPR038765">
    <property type="entry name" value="Papain-like_cys_pep_sf"/>
</dbReference>
<dbReference type="AlphaFoldDB" id="A0A3E0GWE3"/>
<dbReference type="RefSeq" id="WP_379799403.1">
    <property type="nucleotide sequence ID" value="NZ_CP144375.1"/>
</dbReference>
<feature type="domain" description="NlpC/P60" evidence="5">
    <location>
        <begin position="189"/>
        <end position="323"/>
    </location>
</feature>
<dbReference type="InterPro" id="IPR051794">
    <property type="entry name" value="PG_Endopeptidase_C40"/>
</dbReference>
<dbReference type="SUPFAM" id="SSF54001">
    <property type="entry name" value="Cysteine proteinases"/>
    <property type="match status" value="1"/>
</dbReference>
<dbReference type="Proteomes" id="UP000256269">
    <property type="component" value="Unassembled WGS sequence"/>
</dbReference>
<sequence>MHRIVTAVVVGAVLTAVMIAAGGLLLLQSVFGTSNPSANALADIPADYLILYRQAATLCPSLDWSVLAAIGKIETDHGRSPLPGVHSGTNSAGAGGPMQFLAATFAAVIARHALPPGGATPPSLYNPHDAIDAAAFYLCDNGASHNLRTAIFAYNHAIWYVDEVLDQAAKYASAATVGVGGCAPAPAPNSRAAAAIAFACRQLGTPYVWGGNGAELTELPNGQTQVTGGFDCSGLTKAAYAAASIQIPRTAQLQYDAGPHVPASQPILPGDLVFFGSSPNTVTHVGIAISAESMIDAPDVGQVVKIEQIRRSNFIGATRPAWM</sequence>
<keyword evidence="3 6" id="KW-0378">Hydrolase</keyword>
<accession>A0A3E0GWE3</accession>
<dbReference type="InterPro" id="IPR008258">
    <property type="entry name" value="Transglycosylase_SLT_dom_1"/>
</dbReference>
<dbReference type="SUPFAM" id="SSF53955">
    <property type="entry name" value="Lysozyme-like"/>
    <property type="match status" value="1"/>
</dbReference>
<proteinExistence type="inferred from homology"/>
<organism evidence="6 7">
    <name type="scientific">Kutzneria buriramensis</name>
    <dbReference type="NCBI Taxonomy" id="1045776"/>
    <lineage>
        <taxon>Bacteria</taxon>
        <taxon>Bacillati</taxon>
        <taxon>Actinomycetota</taxon>
        <taxon>Actinomycetes</taxon>
        <taxon>Pseudonocardiales</taxon>
        <taxon>Pseudonocardiaceae</taxon>
        <taxon>Kutzneria</taxon>
    </lineage>
</organism>
<evidence type="ECO:0000259" key="5">
    <source>
        <dbReference type="PROSITE" id="PS51935"/>
    </source>
</evidence>
<evidence type="ECO:0000256" key="1">
    <source>
        <dbReference type="ARBA" id="ARBA00007074"/>
    </source>
</evidence>
<name>A0A3E0GWE3_9PSEU</name>
<keyword evidence="7" id="KW-1185">Reference proteome</keyword>
<keyword evidence="2" id="KW-0645">Protease</keyword>
<evidence type="ECO:0000256" key="2">
    <source>
        <dbReference type="ARBA" id="ARBA00022670"/>
    </source>
</evidence>
<dbReference type="Pfam" id="PF00877">
    <property type="entry name" value="NLPC_P60"/>
    <property type="match status" value="1"/>
</dbReference>
<comment type="similarity">
    <text evidence="1">Belongs to the peptidase C40 family.</text>
</comment>
<dbReference type="CDD" id="cd13399">
    <property type="entry name" value="Slt35-like"/>
    <property type="match status" value="1"/>
</dbReference>
<protein>
    <submittedName>
        <fullName evidence="6">Cell wall-associated NlpC family hydrolase</fullName>
    </submittedName>
</protein>
<evidence type="ECO:0000256" key="4">
    <source>
        <dbReference type="ARBA" id="ARBA00022807"/>
    </source>
</evidence>
<gene>
    <name evidence="6" type="ORF">BCF44_12698</name>
</gene>
<dbReference type="GO" id="GO:0006508">
    <property type="term" value="P:proteolysis"/>
    <property type="evidence" value="ECO:0007669"/>
    <property type="project" value="UniProtKB-KW"/>
</dbReference>
<dbReference type="GO" id="GO:0008234">
    <property type="term" value="F:cysteine-type peptidase activity"/>
    <property type="evidence" value="ECO:0007669"/>
    <property type="project" value="UniProtKB-KW"/>
</dbReference>
<dbReference type="PANTHER" id="PTHR47359:SF3">
    <property type="entry name" value="NLP_P60 DOMAIN-CONTAINING PROTEIN-RELATED"/>
    <property type="match status" value="1"/>
</dbReference>
<evidence type="ECO:0000256" key="3">
    <source>
        <dbReference type="ARBA" id="ARBA00022801"/>
    </source>
</evidence>
<dbReference type="Gene3D" id="3.90.1720.10">
    <property type="entry name" value="endopeptidase domain like (from Nostoc punctiforme)"/>
    <property type="match status" value="1"/>
</dbReference>
<dbReference type="Pfam" id="PF01464">
    <property type="entry name" value="SLT"/>
    <property type="match status" value="1"/>
</dbReference>
<evidence type="ECO:0000313" key="6">
    <source>
        <dbReference type="EMBL" id="REH28656.1"/>
    </source>
</evidence>
<dbReference type="EMBL" id="QUNO01000026">
    <property type="protein sequence ID" value="REH28656.1"/>
    <property type="molecule type" value="Genomic_DNA"/>
</dbReference>
<dbReference type="Gene3D" id="1.10.530.10">
    <property type="match status" value="1"/>
</dbReference>
<dbReference type="PROSITE" id="PS51935">
    <property type="entry name" value="NLPC_P60"/>
    <property type="match status" value="1"/>
</dbReference>
<comment type="caution">
    <text evidence="6">The sequence shown here is derived from an EMBL/GenBank/DDBJ whole genome shotgun (WGS) entry which is preliminary data.</text>
</comment>
<dbReference type="InterPro" id="IPR000064">
    <property type="entry name" value="NLP_P60_dom"/>
</dbReference>
<evidence type="ECO:0000313" key="7">
    <source>
        <dbReference type="Proteomes" id="UP000256269"/>
    </source>
</evidence>
<reference evidence="6 7" key="1">
    <citation type="submission" date="2018-08" db="EMBL/GenBank/DDBJ databases">
        <title>Genomic Encyclopedia of Archaeal and Bacterial Type Strains, Phase II (KMG-II): from individual species to whole genera.</title>
        <authorList>
            <person name="Goeker M."/>
        </authorList>
    </citation>
    <scope>NUCLEOTIDE SEQUENCE [LARGE SCALE GENOMIC DNA]</scope>
    <source>
        <strain evidence="6 7">DSM 45791</strain>
    </source>
</reference>
<dbReference type="PANTHER" id="PTHR47359">
    <property type="entry name" value="PEPTIDOGLYCAN DL-ENDOPEPTIDASE CWLO"/>
    <property type="match status" value="1"/>
</dbReference>